<keyword evidence="5" id="KW-0804">Transcription</keyword>
<keyword evidence="3" id="KW-0221">Differentiation</keyword>
<dbReference type="Gene3D" id="1.10.10.60">
    <property type="entry name" value="Homeodomain-like"/>
    <property type="match status" value="1"/>
</dbReference>
<dbReference type="NCBIfam" id="TIGR01557">
    <property type="entry name" value="myb_SHAQKYF"/>
    <property type="match status" value="1"/>
</dbReference>
<dbReference type="InterPro" id="IPR009057">
    <property type="entry name" value="Homeodomain-like_sf"/>
</dbReference>
<evidence type="ECO:0000256" key="4">
    <source>
        <dbReference type="ARBA" id="ARBA00023015"/>
    </source>
</evidence>
<dbReference type="Proteomes" id="UP000249390">
    <property type="component" value="Unassembled WGS sequence"/>
</dbReference>
<evidence type="ECO:0000256" key="5">
    <source>
        <dbReference type="ARBA" id="ARBA00023163"/>
    </source>
</evidence>
<dbReference type="GO" id="GO:0000976">
    <property type="term" value="F:transcription cis-regulatory region binding"/>
    <property type="evidence" value="ECO:0007669"/>
    <property type="project" value="InterPro"/>
</dbReference>
<dbReference type="EMBL" id="NQVE01000200">
    <property type="protein sequence ID" value="RAL39497.1"/>
    <property type="molecule type" value="Genomic_DNA"/>
</dbReference>
<protein>
    <recommendedName>
        <fullName evidence="8">HTH myb-type domain-containing protein</fullName>
    </recommendedName>
</protein>
<evidence type="ECO:0000256" key="6">
    <source>
        <dbReference type="ARBA" id="ARBA00023242"/>
    </source>
</evidence>
<dbReference type="GO" id="GO:0006355">
    <property type="term" value="P:regulation of DNA-templated transcription"/>
    <property type="evidence" value="ECO:0007669"/>
    <property type="project" value="InterPro"/>
</dbReference>
<dbReference type="InterPro" id="IPR006447">
    <property type="entry name" value="Myb_dom_plants"/>
</dbReference>
<comment type="caution">
    <text evidence="9">The sequence shown here is derived from an EMBL/GenBank/DDBJ whole genome shotgun (WGS) entry which is preliminary data.</text>
</comment>
<name>A0A328D171_9ASTE</name>
<feature type="region of interest" description="Disordered" evidence="7">
    <location>
        <begin position="218"/>
        <end position="256"/>
    </location>
</feature>
<gene>
    <name evidence="9" type="ORF">DM860_003030</name>
</gene>
<keyword evidence="6" id="KW-0539">Nucleus</keyword>
<evidence type="ECO:0000256" key="7">
    <source>
        <dbReference type="SAM" id="MobiDB-lite"/>
    </source>
</evidence>
<dbReference type="InterPro" id="IPR044847">
    <property type="entry name" value="KAN_fam"/>
</dbReference>
<evidence type="ECO:0000259" key="8">
    <source>
        <dbReference type="PROSITE" id="PS51294"/>
    </source>
</evidence>
<keyword evidence="4" id="KW-0805">Transcription regulation</keyword>
<feature type="region of interest" description="Disordered" evidence="7">
    <location>
        <begin position="1"/>
        <end position="43"/>
    </location>
</feature>
<feature type="domain" description="HTH myb-type" evidence="8">
    <location>
        <begin position="58"/>
        <end position="118"/>
    </location>
</feature>
<dbReference type="InterPro" id="IPR017930">
    <property type="entry name" value="Myb_dom"/>
</dbReference>
<dbReference type="PROSITE" id="PS51294">
    <property type="entry name" value="HTH_MYB"/>
    <property type="match status" value="1"/>
</dbReference>
<dbReference type="PANTHER" id="PTHR31496">
    <property type="entry name" value="TRANSCRIPTION FACTOR KAN2-RELATED"/>
    <property type="match status" value="1"/>
</dbReference>
<dbReference type="Pfam" id="PF00249">
    <property type="entry name" value="Myb_DNA-binding"/>
    <property type="match status" value="1"/>
</dbReference>
<evidence type="ECO:0000256" key="3">
    <source>
        <dbReference type="ARBA" id="ARBA00022782"/>
    </source>
</evidence>
<accession>A0A328D171</accession>
<sequence length="273" mass="30145">MRKNHHPLPPSSSAAARDASSHMPVAAVGVRPPPPPPVKLPKNDCSSGCNTMFRPYVRSNARRLRWSADLHRRFLAAVELLGGEQRATPKSVLQVMGTKELTLSHVKSHLQMHRSHKQERIIQAGGTLQVRKQNNVGSWAAGRQVYKERLAYGYYNISRPPPARYFIDPLGPMPPSIPPCMRRMDYTHRSEPRTIFFPDLFVPCNADSNEKIQRNMQVRNKVGGGGSSLVGERSGGAKSTGYGSSKSSSEPSSLTTMDIDINDYDVSLSLTLA</sequence>
<evidence type="ECO:0000313" key="9">
    <source>
        <dbReference type="EMBL" id="RAL39497.1"/>
    </source>
</evidence>
<dbReference type="SUPFAM" id="SSF46689">
    <property type="entry name" value="Homeodomain-like"/>
    <property type="match status" value="1"/>
</dbReference>
<evidence type="ECO:0000256" key="1">
    <source>
        <dbReference type="ARBA" id="ARBA00004123"/>
    </source>
</evidence>
<organism evidence="9 10">
    <name type="scientific">Cuscuta australis</name>
    <dbReference type="NCBI Taxonomy" id="267555"/>
    <lineage>
        <taxon>Eukaryota</taxon>
        <taxon>Viridiplantae</taxon>
        <taxon>Streptophyta</taxon>
        <taxon>Embryophyta</taxon>
        <taxon>Tracheophyta</taxon>
        <taxon>Spermatophyta</taxon>
        <taxon>Magnoliopsida</taxon>
        <taxon>eudicotyledons</taxon>
        <taxon>Gunneridae</taxon>
        <taxon>Pentapetalae</taxon>
        <taxon>asterids</taxon>
        <taxon>lamiids</taxon>
        <taxon>Solanales</taxon>
        <taxon>Convolvulaceae</taxon>
        <taxon>Cuscuteae</taxon>
        <taxon>Cuscuta</taxon>
        <taxon>Cuscuta subgen. Grammica</taxon>
        <taxon>Cuscuta sect. Cleistogrammica</taxon>
    </lineage>
</organism>
<dbReference type="GO" id="GO:0010158">
    <property type="term" value="P:abaxial cell fate specification"/>
    <property type="evidence" value="ECO:0007669"/>
    <property type="project" value="InterPro"/>
</dbReference>
<evidence type="ECO:0000313" key="10">
    <source>
        <dbReference type="Proteomes" id="UP000249390"/>
    </source>
</evidence>
<comment type="subcellular location">
    <subcellularLocation>
        <location evidence="1">Nucleus</location>
    </subcellularLocation>
</comment>
<evidence type="ECO:0000256" key="2">
    <source>
        <dbReference type="ARBA" id="ARBA00022473"/>
    </source>
</evidence>
<dbReference type="InterPro" id="IPR001005">
    <property type="entry name" value="SANT/Myb"/>
</dbReference>
<dbReference type="AlphaFoldDB" id="A0A328D171"/>
<proteinExistence type="predicted"/>
<reference evidence="9 10" key="1">
    <citation type="submission" date="2018-06" db="EMBL/GenBank/DDBJ databases">
        <title>The Genome of Cuscuta australis (Dodder) Provides Insight into the Evolution of Plant Parasitism.</title>
        <authorList>
            <person name="Liu H."/>
        </authorList>
    </citation>
    <scope>NUCLEOTIDE SEQUENCE [LARGE SCALE GENOMIC DNA]</scope>
    <source>
        <strain evidence="10">cv. Yunnan</strain>
        <tissue evidence="9">Vines</tissue>
    </source>
</reference>
<keyword evidence="2" id="KW-0217">Developmental protein</keyword>
<dbReference type="GO" id="GO:0005634">
    <property type="term" value="C:nucleus"/>
    <property type="evidence" value="ECO:0007669"/>
    <property type="project" value="UniProtKB-SubCell"/>
</dbReference>
<dbReference type="PANTHER" id="PTHR31496:SF3">
    <property type="entry name" value="TRANSCRIPTION REPRESSOR KAN1"/>
    <property type="match status" value="1"/>
</dbReference>
<dbReference type="GO" id="GO:0010597">
    <property type="term" value="P:green leaf volatile biosynthetic process"/>
    <property type="evidence" value="ECO:0007669"/>
    <property type="project" value="UniProtKB-ARBA"/>
</dbReference>
<feature type="compositionally biased region" description="Low complexity" evidence="7">
    <location>
        <begin position="236"/>
        <end position="253"/>
    </location>
</feature>
<keyword evidence="10" id="KW-1185">Reference proteome</keyword>